<reference evidence="1 2" key="1">
    <citation type="submission" date="2020-07" db="EMBL/GenBank/DDBJ databases">
        <title>Sequencing the genomes of 1000 actinobacteria strains.</title>
        <authorList>
            <person name="Klenk H.-P."/>
        </authorList>
    </citation>
    <scope>NUCLEOTIDE SEQUENCE [LARGE SCALE GENOMIC DNA]</scope>
    <source>
        <strain evidence="1 2">CXB654</strain>
    </source>
</reference>
<gene>
    <name evidence="1" type="ORF">HDA32_005847</name>
</gene>
<comment type="caution">
    <text evidence="1">The sequence shown here is derived from an EMBL/GenBank/DDBJ whole genome shotgun (WGS) entry which is preliminary data.</text>
</comment>
<keyword evidence="2" id="KW-1185">Reference proteome</keyword>
<dbReference type="AlphaFoldDB" id="A0A852U542"/>
<evidence type="ECO:0000313" key="1">
    <source>
        <dbReference type="EMBL" id="NYE50727.1"/>
    </source>
</evidence>
<accession>A0A852U542</accession>
<dbReference type="RefSeq" id="WP_218883487.1">
    <property type="nucleotide sequence ID" value="NZ_BAAAYY010000045.1"/>
</dbReference>
<evidence type="ECO:0000313" key="2">
    <source>
        <dbReference type="Proteomes" id="UP000589036"/>
    </source>
</evidence>
<name>A0A852U542_9ACTN</name>
<organism evidence="1 2">
    <name type="scientific">Spinactinospora alkalitolerans</name>
    <dbReference type="NCBI Taxonomy" id="687207"/>
    <lineage>
        <taxon>Bacteria</taxon>
        <taxon>Bacillati</taxon>
        <taxon>Actinomycetota</taxon>
        <taxon>Actinomycetes</taxon>
        <taxon>Streptosporangiales</taxon>
        <taxon>Nocardiopsidaceae</taxon>
        <taxon>Spinactinospora</taxon>
    </lineage>
</organism>
<dbReference type="Proteomes" id="UP000589036">
    <property type="component" value="Unassembled WGS sequence"/>
</dbReference>
<protein>
    <submittedName>
        <fullName evidence="1">Uncharacterized protein</fullName>
    </submittedName>
</protein>
<sequence length="66" mass="8004">MHGWKKTIWLYRAAEKIALSTVVIRWMLEAASLFFWQVRTHSCTWLGWISFMRILPNSGRMCLWMR</sequence>
<proteinExistence type="predicted"/>
<dbReference type="EMBL" id="JACCCC010000001">
    <property type="protein sequence ID" value="NYE50727.1"/>
    <property type="molecule type" value="Genomic_DNA"/>
</dbReference>